<dbReference type="GO" id="GO:0016757">
    <property type="term" value="F:glycosyltransferase activity"/>
    <property type="evidence" value="ECO:0007669"/>
    <property type="project" value="UniProtKB-KW"/>
</dbReference>
<evidence type="ECO:0000256" key="3">
    <source>
        <dbReference type="ARBA" id="ARBA00010973"/>
    </source>
</evidence>
<gene>
    <name evidence="8" type="ORF">HPT29_018185</name>
</gene>
<evidence type="ECO:0000259" key="7">
    <source>
        <dbReference type="PROSITE" id="PS51677"/>
    </source>
</evidence>
<comment type="similarity">
    <text evidence="3">Belongs to the polysaccharide deacetylase family.</text>
</comment>
<dbReference type="Proteomes" id="UP001017257">
    <property type="component" value="Chromosome"/>
</dbReference>
<feature type="domain" description="NodB homology" evidence="7">
    <location>
        <begin position="382"/>
        <end position="575"/>
    </location>
</feature>
<evidence type="ECO:0000313" key="9">
    <source>
        <dbReference type="Proteomes" id="UP001017257"/>
    </source>
</evidence>
<dbReference type="SUPFAM" id="SSF53448">
    <property type="entry name" value="Nucleotide-diphospho-sugar transferases"/>
    <property type="match status" value="1"/>
</dbReference>
<keyword evidence="9" id="KW-1185">Reference proteome</keyword>
<dbReference type="PROSITE" id="PS51677">
    <property type="entry name" value="NODB"/>
    <property type="match status" value="1"/>
</dbReference>
<reference evidence="8" key="1">
    <citation type="submission" date="2022-08" db="EMBL/GenBank/DDBJ databases">
        <title>Microvirga terrae sp. nov., isolated from soil.</title>
        <authorList>
            <person name="Kim K.H."/>
            <person name="Seo Y.L."/>
            <person name="Kim J.M."/>
            <person name="Lee J.K."/>
            <person name="Han D.M."/>
            <person name="Jeon C.O."/>
        </authorList>
    </citation>
    <scope>NUCLEOTIDE SEQUENCE</scope>
    <source>
        <strain evidence="8">R24</strain>
    </source>
</reference>
<dbReference type="RefSeq" id="WP_173947162.1">
    <property type="nucleotide sequence ID" value="NZ_CP102845.1"/>
</dbReference>
<keyword evidence="5" id="KW-0732">Signal</keyword>
<evidence type="ECO:0000256" key="2">
    <source>
        <dbReference type="ARBA" id="ARBA00004613"/>
    </source>
</evidence>
<protein>
    <recommendedName>
        <fullName evidence="4">Chitooligosaccharide deacetylase</fullName>
    </recommendedName>
    <alternativeName>
        <fullName evidence="6">Nodulation protein B</fullName>
    </alternativeName>
</protein>
<dbReference type="Pfam" id="PF00535">
    <property type="entry name" value="Glycos_transf_2"/>
    <property type="match status" value="1"/>
</dbReference>
<dbReference type="CDD" id="cd10918">
    <property type="entry name" value="CE4_NodB_like_5s_6s"/>
    <property type="match status" value="1"/>
</dbReference>
<keyword evidence="8" id="KW-0328">Glycosyltransferase</keyword>
<evidence type="ECO:0000256" key="4">
    <source>
        <dbReference type="ARBA" id="ARBA00020071"/>
    </source>
</evidence>
<evidence type="ECO:0000256" key="1">
    <source>
        <dbReference type="ARBA" id="ARBA00003236"/>
    </source>
</evidence>
<dbReference type="InterPro" id="IPR011330">
    <property type="entry name" value="Glyco_hydro/deAcase_b/a-brl"/>
</dbReference>
<evidence type="ECO:0000313" key="8">
    <source>
        <dbReference type="EMBL" id="UVF18418.1"/>
    </source>
</evidence>
<comment type="function">
    <text evidence="1">Is involved in generating a small heat-stable compound (Nod), an acylated oligomer of N-acetylglucosamine, that stimulates mitosis in various plant protoplasts.</text>
</comment>
<sequence length="575" mass="63850">MYLPSVSIIIPTYQRCAVVCDALAAIKRIRYSGVLEVIIVVDGSTDGTSEALANISAQFPIHVISQENRGASSARNRGAQAASGDVLLFMDDDMMADPDIVEQHARSYREGADAVLGDIPLDPNSPPNFLSAGVGEWAAERRQRLTENSQLSLFDLLTGQLSVRRSVFEELGGFDENFTRNGSFGDEDLDFGTRLLARFNVAFNPHAVSYQRYVVSYESHLRQWFQAGIADVAFARKHPALAESLFELHGASDTKTRLMFIPLSRIPGLAKAVGSLACWFVKHEPRNRLMMEKTKRLFFIARDLLYWRGVYLAGGIPRDRPLLVLCYHSIRDLAADPILKPYAVPFALFEQQISYLQRHGFSFIGGNELAAYLKGEAGLPRKSVLLTFDDCYEDLLLVAAPFLAEHAIPAVAFAVTGLASNTNEWDHCKGHTKLQLLDGSGLQAVSKMQIEVGAHSRTHRSLVNLSTSELSSETEGAAADIEALGLPRPRYFAYPFGEEDHNARDAVRRSGFQAGFGLYPTRFKRNLDVMAIPRVEVLSKDTGFRFWLKMNAPEAIAVFRKFHTKMSQAGLRRLA</sequence>
<dbReference type="InterPro" id="IPR002509">
    <property type="entry name" value="NODB_dom"/>
</dbReference>
<dbReference type="PANTHER" id="PTHR34216:SF3">
    <property type="entry name" value="POLY-BETA-1,6-N-ACETYL-D-GLUCOSAMINE N-DEACETYLASE"/>
    <property type="match status" value="1"/>
</dbReference>
<proteinExistence type="inferred from homology"/>
<keyword evidence="8" id="KW-0808">Transferase</keyword>
<dbReference type="PANTHER" id="PTHR34216">
    <property type="match status" value="1"/>
</dbReference>
<dbReference type="InterPro" id="IPR029044">
    <property type="entry name" value="Nucleotide-diphossugar_trans"/>
</dbReference>
<dbReference type="InterPro" id="IPR001173">
    <property type="entry name" value="Glyco_trans_2-like"/>
</dbReference>
<dbReference type="Gene3D" id="3.20.20.370">
    <property type="entry name" value="Glycoside hydrolase/deacetylase"/>
    <property type="match status" value="1"/>
</dbReference>
<comment type="subcellular location">
    <subcellularLocation>
        <location evidence="2">Secreted</location>
    </subcellularLocation>
</comment>
<accession>A0ABY5RN47</accession>
<name>A0ABY5RN47_9HYPH</name>
<evidence type="ECO:0000256" key="5">
    <source>
        <dbReference type="ARBA" id="ARBA00022729"/>
    </source>
</evidence>
<dbReference type="EMBL" id="CP102845">
    <property type="protein sequence ID" value="UVF18418.1"/>
    <property type="molecule type" value="Genomic_DNA"/>
</dbReference>
<evidence type="ECO:0000256" key="6">
    <source>
        <dbReference type="ARBA" id="ARBA00032976"/>
    </source>
</evidence>
<dbReference type="SUPFAM" id="SSF88713">
    <property type="entry name" value="Glycoside hydrolase/deacetylase"/>
    <property type="match status" value="1"/>
</dbReference>
<organism evidence="8 9">
    <name type="scientific">Microvirga terrae</name>
    <dbReference type="NCBI Taxonomy" id="2740529"/>
    <lineage>
        <taxon>Bacteria</taxon>
        <taxon>Pseudomonadati</taxon>
        <taxon>Pseudomonadota</taxon>
        <taxon>Alphaproteobacteria</taxon>
        <taxon>Hyphomicrobiales</taxon>
        <taxon>Methylobacteriaceae</taxon>
        <taxon>Microvirga</taxon>
    </lineage>
</organism>
<dbReference type="InterPro" id="IPR051398">
    <property type="entry name" value="Polysacch_Deacetylase"/>
</dbReference>
<dbReference type="Gene3D" id="3.90.550.10">
    <property type="entry name" value="Spore Coat Polysaccharide Biosynthesis Protein SpsA, Chain A"/>
    <property type="match status" value="1"/>
</dbReference>
<dbReference type="Pfam" id="PF01522">
    <property type="entry name" value="Polysacc_deac_1"/>
    <property type="match status" value="1"/>
</dbReference>